<evidence type="ECO:0000256" key="1">
    <source>
        <dbReference type="ARBA" id="ARBA00023002"/>
    </source>
</evidence>
<dbReference type="InterPro" id="IPR036188">
    <property type="entry name" value="FAD/NAD-bd_sf"/>
</dbReference>
<dbReference type="RefSeq" id="WP_211863491.1">
    <property type="nucleotide sequence ID" value="NZ_JAAEDM010000058.1"/>
</dbReference>
<feature type="domain" description="FAD dependent oxidoreductase" evidence="2">
    <location>
        <begin position="9"/>
        <end position="422"/>
    </location>
</feature>
<comment type="caution">
    <text evidence="3">The sequence shown here is derived from an EMBL/GenBank/DDBJ whole genome shotgun (WGS) entry which is preliminary data.</text>
</comment>
<dbReference type="Pfam" id="PF01266">
    <property type="entry name" value="DAO"/>
    <property type="match status" value="1"/>
</dbReference>
<reference evidence="3" key="2">
    <citation type="journal article" date="2021" name="Syst. Appl. Microbiol.">
        <title>Roseomonas hellenica sp. nov., isolated from roots of wild-growing Alkanna tinctoria.</title>
        <authorList>
            <person name="Rat A."/>
            <person name="Naranjo H.D."/>
            <person name="Lebbe L."/>
            <person name="Cnockaert M."/>
            <person name="Krigas N."/>
            <person name="Grigoriadou K."/>
            <person name="Maloupa E."/>
            <person name="Willems A."/>
        </authorList>
    </citation>
    <scope>NUCLEOTIDE SEQUENCE</scope>
    <source>
        <strain evidence="3">LMG 31231</strain>
    </source>
</reference>
<organism evidence="3 4">
    <name type="scientific">Neoroseomonas soli</name>
    <dbReference type="NCBI Taxonomy" id="1081025"/>
    <lineage>
        <taxon>Bacteria</taxon>
        <taxon>Pseudomonadati</taxon>
        <taxon>Pseudomonadota</taxon>
        <taxon>Alphaproteobacteria</taxon>
        <taxon>Acetobacterales</taxon>
        <taxon>Acetobacteraceae</taxon>
        <taxon>Neoroseomonas</taxon>
    </lineage>
</organism>
<evidence type="ECO:0000259" key="2">
    <source>
        <dbReference type="Pfam" id="PF01266"/>
    </source>
</evidence>
<dbReference type="SUPFAM" id="SSF51905">
    <property type="entry name" value="FAD/NAD(P)-binding domain"/>
    <property type="match status" value="1"/>
</dbReference>
<evidence type="ECO:0000313" key="3">
    <source>
        <dbReference type="EMBL" id="MBR0673077.1"/>
    </source>
</evidence>
<keyword evidence="4" id="KW-1185">Reference proteome</keyword>
<reference evidence="3" key="1">
    <citation type="submission" date="2020-01" db="EMBL/GenBank/DDBJ databases">
        <authorList>
            <person name="Rat A."/>
        </authorList>
    </citation>
    <scope>NUCLEOTIDE SEQUENCE</scope>
    <source>
        <strain evidence="3">LMG 31231</strain>
    </source>
</reference>
<accession>A0A9X9X0Z8</accession>
<dbReference type="PANTHER" id="PTHR13847:SF287">
    <property type="entry name" value="FAD-DEPENDENT OXIDOREDUCTASE DOMAIN-CONTAINING PROTEIN 1"/>
    <property type="match status" value="1"/>
</dbReference>
<dbReference type="Gene3D" id="3.30.9.10">
    <property type="entry name" value="D-Amino Acid Oxidase, subunit A, domain 2"/>
    <property type="match status" value="2"/>
</dbReference>
<evidence type="ECO:0000313" key="4">
    <source>
        <dbReference type="Proteomes" id="UP001138751"/>
    </source>
</evidence>
<dbReference type="Gene3D" id="3.50.50.60">
    <property type="entry name" value="FAD/NAD(P)-binding domain"/>
    <property type="match status" value="2"/>
</dbReference>
<dbReference type="Proteomes" id="UP001138751">
    <property type="component" value="Unassembled WGS sequence"/>
</dbReference>
<name>A0A9X9X0Z8_9PROT</name>
<sequence length="458" mass="49737">MSIPEGGTDVAVIGAGIVGIAVAHYLAVRHGVRRLVLVEQGDPMALTSAQSGENYRNWWPHPVMRAFTDDAIDLMEEIARASDNRLRMTRRGYALVTRRENPEDLFAELARGYGDGAASRIRFHKGGDTGYVPATSSDWRTAPDGVDVLMDRALIRAHFPSYAPDVATILHIRRAGDISGQQMGAWMLEQIRTAGGRLMRARLAGIDGGAPFTLRLEGANGPTTLRADRIVNAAGPFFGDVAAMLGEPVPLQTVFQQKIAFEDRERAIPRSMPFSIDLDGQTLSWTEEEREILASDPTTVPLTRPMPGAIHCRPEGGDGGTWLKLGWAYNRTPSDPHAEPPPVDPNFPDVVLRGASRLNPSLAAYLGRLPRGARHYGGYYAMTPENWPLIGPMRTPGAFMAGALSGYGTMAATATGALCAAWMQDAARPDYADLFTLRRYDDAALMAELRGDESKGVL</sequence>
<dbReference type="AlphaFoldDB" id="A0A9X9X0Z8"/>
<dbReference type="EMBL" id="JAAEDM010000058">
    <property type="protein sequence ID" value="MBR0673077.1"/>
    <property type="molecule type" value="Genomic_DNA"/>
</dbReference>
<proteinExistence type="predicted"/>
<gene>
    <name evidence="3" type="ORF">GXW76_18000</name>
</gene>
<dbReference type="GO" id="GO:0005737">
    <property type="term" value="C:cytoplasm"/>
    <property type="evidence" value="ECO:0007669"/>
    <property type="project" value="TreeGrafter"/>
</dbReference>
<dbReference type="InterPro" id="IPR006076">
    <property type="entry name" value="FAD-dep_OxRdtase"/>
</dbReference>
<dbReference type="GO" id="GO:0016491">
    <property type="term" value="F:oxidoreductase activity"/>
    <property type="evidence" value="ECO:0007669"/>
    <property type="project" value="UniProtKB-KW"/>
</dbReference>
<protein>
    <submittedName>
        <fullName evidence="3">FAD-binding oxidoreductase</fullName>
    </submittedName>
</protein>
<keyword evidence="1" id="KW-0560">Oxidoreductase</keyword>
<dbReference type="PANTHER" id="PTHR13847">
    <property type="entry name" value="SARCOSINE DEHYDROGENASE-RELATED"/>
    <property type="match status" value="1"/>
</dbReference>